<dbReference type="EMBL" id="PVWK01000014">
    <property type="protein sequence ID" value="PSB34433.1"/>
    <property type="molecule type" value="Genomic_DNA"/>
</dbReference>
<comment type="caution">
    <text evidence="1">The sequence shown here is derived from an EMBL/GenBank/DDBJ whole genome shotgun (WGS) entry which is preliminary data.</text>
</comment>
<reference evidence="2" key="1">
    <citation type="submission" date="2018-02" db="EMBL/GenBank/DDBJ databases">
        <authorList>
            <person name="Moore K."/>
            <person name="Momper L."/>
        </authorList>
    </citation>
    <scope>NUCLEOTIDE SEQUENCE [LARGE SCALE GENOMIC DNA]</scope>
    <source>
        <strain evidence="2">ULC18</strain>
    </source>
</reference>
<name>A0A2T1ENZ9_9CYAN</name>
<dbReference type="RefSeq" id="WP_106254807.1">
    <property type="nucleotide sequence ID" value="NZ_CAWNSW010000073.1"/>
</dbReference>
<reference evidence="1 2" key="2">
    <citation type="submission" date="2018-03" db="EMBL/GenBank/DDBJ databases">
        <title>The ancient ancestry and fast evolution of plastids.</title>
        <authorList>
            <person name="Moore K.R."/>
            <person name="Magnabosco C."/>
            <person name="Momper L."/>
            <person name="Gold D.A."/>
            <person name="Bosak T."/>
            <person name="Fournier G.P."/>
        </authorList>
    </citation>
    <scope>NUCLEOTIDE SEQUENCE [LARGE SCALE GENOMIC DNA]</scope>
    <source>
        <strain evidence="1 2">ULC18</strain>
    </source>
</reference>
<evidence type="ECO:0000313" key="1">
    <source>
        <dbReference type="EMBL" id="PSB34433.1"/>
    </source>
</evidence>
<dbReference type="AlphaFoldDB" id="A0A2T1ENZ9"/>
<protein>
    <submittedName>
        <fullName evidence="1">Uncharacterized protein</fullName>
    </submittedName>
</protein>
<accession>A0A2T1ENZ9</accession>
<keyword evidence="2" id="KW-1185">Reference proteome</keyword>
<dbReference type="OrthoDB" id="574561at2"/>
<evidence type="ECO:0000313" key="2">
    <source>
        <dbReference type="Proteomes" id="UP000239576"/>
    </source>
</evidence>
<proteinExistence type="predicted"/>
<dbReference type="Proteomes" id="UP000239576">
    <property type="component" value="Unassembled WGS sequence"/>
</dbReference>
<sequence>MKHAGDRALDTLTDLLTTIRVVGGLKEKKRGIFYRKAQAFLHFHEDPTGLFADVRQGSDWERCPVNTPEEQTQLLERLAAMLPVSPTNDE</sequence>
<organism evidence="1 2">
    <name type="scientific">Stenomitos frigidus ULC18</name>
    <dbReference type="NCBI Taxonomy" id="2107698"/>
    <lineage>
        <taxon>Bacteria</taxon>
        <taxon>Bacillati</taxon>
        <taxon>Cyanobacteriota</taxon>
        <taxon>Cyanophyceae</taxon>
        <taxon>Leptolyngbyales</taxon>
        <taxon>Leptolyngbyaceae</taxon>
        <taxon>Stenomitos</taxon>
    </lineage>
</organism>
<gene>
    <name evidence="1" type="ORF">C7B82_02945</name>
</gene>